<proteinExistence type="predicted"/>
<protein>
    <submittedName>
        <fullName evidence="1">Uncharacterized protein</fullName>
    </submittedName>
</protein>
<keyword evidence="2" id="KW-1185">Reference proteome</keyword>
<evidence type="ECO:0000313" key="1">
    <source>
        <dbReference type="EMBL" id="CAI9716817.1"/>
    </source>
</evidence>
<organism evidence="1 2">
    <name type="scientific">Octopus vulgaris</name>
    <name type="common">Common octopus</name>
    <dbReference type="NCBI Taxonomy" id="6645"/>
    <lineage>
        <taxon>Eukaryota</taxon>
        <taxon>Metazoa</taxon>
        <taxon>Spiralia</taxon>
        <taxon>Lophotrochozoa</taxon>
        <taxon>Mollusca</taxon>
        <taxon>Cephalopoda</taxon>
        <taxon>Coleoidea</taxon>
        <taxon>Octopodiformes</taxon>
        <taxon>Octopoda</taxon>
        <taxon>Incirrata</taxon>
        <taxon>Octopodidae</taxon>
        <taxon>Octopus</taxon>
    </lineage>
</organism>
<name>A0AA36AKU8_OCTVU</name>
<dbReference type="Proteomes" id="UP001162480">
    <property type="component" value="Chromosome 1"/>
</dbReference>
<dbReference type="EMBL" id="OX597814">
    <property type="protein sequence ID" value="CAI9716817.1"/>
    <property type="molecule type" value="Genomic_DNA"/>
</dbReference>
<reference evidence="1" key="1">
    <citation type="submission" date="2023-08" db="EMBL/GenBank/DDBJ databases">
        <authorList>
            <person name="Alioto T."/>
            <person name="Alioto T."/>
            <person name="Gomez Garrido J."/>
        </authorList>
    </citation>
    <scope>NUCLEOTIDE SEQUENCE</scope>
</reference>
<dbReference type="AlphaFoldDB" id="A0AA36AKU8"/>
<evidence type="ECO:0000313" key="2">
    <source>
        <dbReference type="Proteomes" id="UP001162480"/>
    </source>
</evidence>
<accession>A0AA36AKU8</accession>
<gene>
    <name evidence="1" type="ORF">OCTVUL_1B001125</name>
</gene>
<sequence>MVSTACIKFEQIAIHIQSQMLMFLNASLIVAICTKRFHENVFRPAVILSYNEYKCERKRSIARFKILSFFTV</sequence>